<dbReference type="EMBL" id="FQZH01000001">
    <property type="protein sequence ID" value="SHI48376.1"/>
    <property type="molecule type" value="Genomic_DNA"/>
</dbReference>
<keyword evidence="2" id="KW-1185">Reference proteome</keyword>
<dbReference type="Proteomes" id="UP000184232">
    <property type="component" value="Unassembled WGS sequence"/>
</dbReference>
<dbReference type="AlphaFoldDB" id="A0A1M6BI64"/>
<evidence type="ECO:0000313" key="1">
    <source>
        <dbReference type="EMBL" id="SHI48376.1"/>
    </source>
</evidence>
<dbReference type="CDD" id="cd02603">
    <property type="entry name" value="HAD_sEH-N_like"/>
    <property type="match status" value="1"/>
</dbReference>
<dbReference type="PANTHER" id="PTHR43611:SF3">
    <property type="entry name" value="FLAVIN MONONUCLEOTIDE HYDROLASE 1, CHLOROPLATIC"/>
    <property type="match status" value="1"/>
</dbReference>
<dbReference type="PANTHER" id="PTHR43611">
    <property type="entry name" value="ALPHA-D-GLUCOSE 1-PHOSPHATE PHOSPHATASE"/>
    <property type="match status" value="1"/>
</dbReference>
<dbReference type="GO" id="GO:0016787">
    <property type="term" value="F:hydrolase activity"/>
    <property type="evidence" value="ECO:0007669"/>
    <property type="project" value="UniProtKB-KW"/>
</dbReference>
<dbReference type="InterPro" id="IPR036412">
    <property type="entry name" value="HAD-like_sf"/>
</dbReference>
<dbReference type="SFLD" id="SFLDG01129">
    <property type="entry name" value="C1.5:_HAD__Beta-PGM__Phosphata"/>
    <property type="match status" value="1"/>
</dbReference>
<sequence length="203" mass="24007">MIDAIIFDFGDVFINIDKEHCHNQLKKLGLKEWNSELDILNHNYEIGKIDEIQFMGGLQKHIPNASVLEIRDAWNTVLKDFPENRLEFIQMLAPKYKMYLLSNTDRTHIEKFEHKFGLSFARDFYSCFEKVYFSFEFGFRKPDEKAFQFILNNHHLIPKKTLFVDDNADNIASAKNLGLKTWHLNPKTEDVVQLLDYMKNLND</sequence>
<dbReference type="SFLD" id="SFLDS00003">
    <property type="entry name" value="Haloacid_Dehalogenase"/>
    <property type="match status" value="1"/>
</dbReference>
<dbReference type="Pfam" id="PF00702">
    <property type="entry name" value="Hydrolase"/>
    <property type="match status" value="1"/>
</dbReference>
<evidence type="ECO:0000313" key="2">
    <source>
        <dbReference type="Proteomes" id="UP000184232"/>
    </source>
</evidence>
<proteinExistence type="predicted"/>
<dbReference type="InterPro" id="IPR023214">
    <property type="entry name" value="HAD_sf"/>
</dbReference>
<reference evidence="1 2" key="1">
    <citation type="submission" date="2016-11" db="EMBL/GenBank/DDBJ databases">
        <authorList>
            <person name="Jaros S."/>
            <person name="Januszkiewicz K."/>
            <person name="Wedrychowicz H."/>
        </authorList>
    </citation>
    <scope>NUCLEOTIDE SEQUENCE [LARGE SCALE GENOMIC DNA]</scope>
    <source>
        <strain evidence="1 2">DSM 22807</strain>
    </source>
</reference>
<dbReference type="Gene3D" id="3.40.50.1000">
    <property type="entry name" value="HAD superfamily/HAD-like"/>
    <property type="match status" value="1"/>
</dbReference>
<name>A0A1M6BI64_9FLAO</name>
<dbReference type="OrthoDB" id="9797415at2"/>
<dbReference type="RefSeq" id="WP_072780358.1">
    <property type="nucleotide sequence ID" value="NZ_CP045292.1"/>
</dbReference>
<protein>
    <submittedName>
        <fullName evidence="1">Putative hydrolase of the HAD superfamily</fullName>
    </submittedName>
</protein>
<organism evidence="1 2">
    <name type="scientific">Flavobacterium haoranii</name>
    <dbReference type="NCBI Taxonomy" id="683124"/>
    <lineage>
        <taxon>Bacteria</taxon>
        <taxon>Pseudomonadati</taxon>
        <taxon>Bacteroidota</taxon>
        <taxon>Flavobacteriia</taxon>
        <taxon>Flavobacteriales</taxon>
        <taxon>Flavobacteriaceae</taxon>
        <taxon>Flavobacterium</taxon>
    </lineage>
</organism>
<dbReference type="STRING" id="683124.SAMN05444337_0115"/>
<accession>A0A1M6BI64</accession>
<dbReference type="NCBIfam" id="TIGR01509">
    <property type="entry name" value="HAD-SF-IA-v3"/>
    <property type="match status" value="1"/>
</dbReference>
<dbReference type="InterPro" id="IPR006439">
    <property type="entry name" value="HAD-SF_hydro_IA"/>
</dbReference>
<dbReference type="SUPFAM" id="SSF56784">
    <property type="entry name" value="HAD-like"/>
    <property type="match status" value="1"/>
</dbReference>
<dbReference type="InterPro" id="IPR023198">
    <property type="entry name" value="PGP-like_dom2"/>
</dbReference>
<keyword evidence="1" id="KW-0378">Hydrolase</keyword>
<gene>
    <name evidence="1" type="ORF">SAMN05444337_0115</name>
</gene>
<dbReference type="Gene3D" id="1.10.150.240">
    <property type="entry name" value="Putative phosphatase, domain 2"/>
    <property type="match status" value="1"/>
</dbReference>